<dbReference type="Proteomes" id="UP000256645">
    <property type="component" value="Unassembled WGS sequence"/>
</dbReference>
<accession>A0A3D8QA67</accession>
<keyword evidence="2" id="KW-1185">Reference proteome</keyword>
<protein>
    <submittedName>
        <fullName evidence="1">Uncharacterized protein</fullName>
    </submittedName>
</protein>
<reference evidence="1 2" key="1">
    <citation type="journal article" date="2018" name="IMA Fungus">
        <title>IMA Genome-F 9: Draft genome sequence of Annulohypoxylon stygium, Aspergillus mulundensis, Berkeleyomyces basicola (syn. Thielaviopsis basicola), Ceratocystis smalleyi, two Cercospora beticola strains, Coleophoma cylindrospora, Fusarium fracticaudum, Phialophora cf. hyalina, and Morchella septimelata.</title>
        <authorList>
            <person name="Wingfield B.D."/>
            <person name="Bills G.F."/>
            <person name="Dong Y."/>
            <person name="Huang W."/>
            <person name="Nel W.J."/>
            <person name="Swalarsk-Parry B.S."/>
            <person name="Vaghefi N."/>
            <person name="Wilken P.M."/>
            <person name="An Z."/>
            <person name="de Beer Z.W."/>
            <person name="De Vos L."/>
            <person name="Chen L."/>
            <person name="Duong T.A."/>
            <person name="Gao Y."/>
            <person name="Hammerbacher A."/>
            <person name="Kikkert J.R."/>
            <person name="Li Y."/>
            <person name="Li H."/>
            <person name="Li K."/>
            <person name="Li Q."/>
            <person name="Liu X."/>
            <person name="Ma X."/>
            <person name="Naidoo K."/>
            <person name="Pethybridge S.J."/>
            <person name="Sun J."/>
            <person name="Steenkamp E.T."/>
            <person name="van der Nest M.A."/>
            <person name="van Wyk S."/>
            <person name="Wingfield M.J."/>
            <person name="Xiong C."/>
            <person name="Yue Q."/>
            <person name="Zhang X."/>
        </authorList>
    </citation>
    <scope>NUCLEOTIDE SEQUENCE [LARGE SCALE GENOMIC DNA]</scope>
    <source>
        <strain evidence="1 2">BP6252</strain>
    </source>
</reference>
<dbReference type="STRING" id="1849047.A0A3D8QA67"/>
<dbReference type="InterPro" id="IPR036188">
    <property type="entry name" value="FAD/NAD-bd_sf"/>
</dbReference>
<dbReference type="SUPFAM" id="SSF51905">
    <property type="entry name" value="FAD/NAD(P)-binding domain"/>
    <property type="match status" value="1"/>
</dbReference>
<dbReference type="Pfam" id="PF13450">
    <property type="entry name" value="NAD_binding_8"/>
    <property type="match status" value="1"/>
</dbReference>
<evidence type="ECO:0000313" key="1">
    <source>
        <dbReference type="EMBL" id="RDW58689.1"/>
    </source>
</evidence>
<proteinExistence type="predicted"/>
<evidence type="ECO:0000313" key="2">
    <source>
        <dbReference type="Proteomes" id="UP000256645"/>
    </source>
</evidence>
<dbReference type="OrthoDB" id="4114509at2759"/>
<organism evidence="1 2">
    <name type="scientific">Coleophoma cylindrospora</name>
    <dbReference type="NCBI Taxonomy" id="1849047"/>
    <lineage>
        <taxon>Eukaryota</taxon>
        <taxon>Fungi</taxon>
        <taxon>Dikarya</taxon>
        <taxon>Ascomycota</taxon>
        <taxon>Pezizomycotina</taxon>
        <taxon>Leotiomycetes</taxon>
        <taxon>Helotiales</taxon>
        <taxon>Dermateaceae</taxon>
        <taxon>Coleophoma</taxon>
    </lineage>
</organism>
<gene>
    <name evidence="1" type="ORF">BP6252_13165</name>
</gene>
<dbReference type="EMBL" id="PDLM01000017">
    <property type="protein sequence ID" value="RDW58689.1"/>
    <property type="molecule type" value="Genomic_DNA"/>
</dbReference>
<name>A0A3D8QA67_9HELO</name>
<dbReference type="Gene3D" id="3.50.50.60">
    <property type="entry name" value="FAD/NAD(P)-binding domain"/>
    <property type="match status" value="1"/>
</dbReference>
<comment type="caution">
    <text evidence="1">The sequence shown here is derived from an EMBL/GenBank/DDBJ whole genome shotgun (WGS) entry which is preliminary data.</text>
</comment>
<sequence>MAVSNKTDIVVDYLVVGAGASGLSFVDELLTRTSASILIVDKRDRPGGHWVDSYPYVRLHQPANQYGVQSKELSNGRLDERGLNKGLSDLASGVEIEAYFHTLMRDTFLPSGRVTFLPSTEFLPDGTLRRGPSGQILTVQIKKRLVDASYYTNIIPLNHTRPFAVENVTCTPPNNLPNVAKDFTNFTVLGAGKTAMDTCLWLLEQDVDPARIRWIIPADYWFFNRANLQGSLEFFAESIEGFAGMFESISEAKNASDFALGCERAGIWMRLDPSIEPKQFHAATLASREVEELRRIQDIVRKGHVTKIEAHQITLTHGIVEAKPDTLYIDCTASCLPDKPSVPVFQPGKIVLQMVRYPLIPFSCAKIAFLESLEMQDEERNSFTTPMRFTKNLDGFIPAFGINLENTAREKQHPLLQNWLWQSRLDTFNRLEAAVKPEDGEKLAQLGRLQTSFMAAYGNMPKLIASLESSATY</sequence>
<dbReference type="AlphaFoldDB" id="A0A3D8QA67"/>